<evidence type="ECO:0000313" key="1">
    <source>
        <dbReference type="EMBL" id="MCH81111.1"/>
    </source>
</evidence>
<accession>A0A392M1F9</accession>
<dbReference type="AlphaFoldDB" id="A0A392M1F9"/>
<gene>
    <name evidence="1" type="ORF">A2U01_0001891</name>
</gene>
<reference evidence="1 2" key="1">
    <citation type="journal article" date="2018" name="Front. Plant Sci.">
        <title>Red Clover (Trifolium pratense) and Zigzag Clover (T. medium) - A Picture of Genomic Similarities and Differences.</title>
        <authorList>
            <person name="Dluhosova J."/>
            <person name="Istvanek J."/>
            <person name="Nedelnik J."/>
            <person name="Repkova J."/>
        </authorList>
    </citation>
    <scope>NUCLEOTIDE SEQUENCE [LARGE SCALE GENOMIC DNA]</scope>
    <source>
        <strain evidence="2">cv. 10/8</strain>
        <tissue evidence="1">Leaf</tissue>
    </source>
</reference>
<name>A0A392M1F9_9FABA</name>
<protein>
    <submittedName>
        <fullName evidence="1">Uncharacterized protein</fullName>
    </submittedName>
</protein>
<sequence length="167" mass="18758">MVSHHVAHRLVGHSTSQFAGMMASCVGQKVFRFTIRHSRGSIDQSWLLFLAAGNEAAESAAAILAAEDPNPLDRWRWIVDSDGVYSISNAYYCEIVVPPRDVTAHALELERNNHNFKVTILPKDPQRDSSVLRDFYLLCPRSWCEESVFSSKIKMFDGMAGDSSFSY</sequence>
<organism evidence="1 2">
    <name type="scientific">Trifolium medium</name>
    <dbReference type="NCBI Taxonomy" id="97028"/>
    <lineage>
        <taxon>Eukaryota</taxon>
        <taxon>Viridiplantae</taxon>
        <taxon>Streptophyta</taxon>
        <taxon>Embryophyta</taxon>
        <taxon>Tracheophyta</taxon>
        <taxon>Spermatophyta</taxon>
        <taxon>Magnoliopsida</taxon>
        <taxon>eudicotyledons</taxon>
        <taxon>Gunneridae</taxon>
        <taxon>Pentapetalae</taxon>
        <taxon>rosids</taxon>
        <taxon>fabids</taxon>
        <taxon>Fabales</taxon>
        <taxon>Fabaceae</taxon>
        <taxon>Papilionoideae</taxon>
        <taxon>50 kb inversion clade</taxon>
        <taxon>NPAAA clade</taxon>
        <taxon>Hologalegina</taxon>
        <taxon>IRL clade</taxon>
        <taxon>Trifolieae</taxon>
        <taxon>Trifolium</taxon>
    </lineage>
</organism>
<keyword evidence="2" id="KW-1185">Reference proteome</keyword>
<dbReference type="EMBL" id="LXQA010001897">
    <property type="protein sequence ID" value="MCH81111.1"/>
    <property type="molecule type" value="Genomic_DNA"/>
</dbReference>
<comment type="caution">
    <text evidence="1">The sequence shown here is derived from an EMBL/GenBank/DDBJ whole genome shotgun (WGS) entry which is preliminary data.</text>
</comment>
<dbReference type="Proteomes" id="UP000265520">
    <property type="component" value="Unassembled WGS sequence"/>
</dbReference>
<proteinExistence type="predicted"/>
<evidence type="ECO:0000313" key="2">
    <source>
        <dbReference type="Proteomes" id="UP000265520"/>
    </source>
</evidence>